<comment type="catalytic activity">
    <reaction evidence="1">
        <text>inosine + phosphate = alpha-D-ribose 1-phosphate + hypoxanthine</text>
        <dbReference type="Rhea" id="RHEA:27646"/>
        <dbReference type="ChEBI" id="CHEBI:17368"/>
        <dbReference type="ChEBI" id="CHEBI:17596"/>
        <dbReference type="ChEBI" id="CHEBI:43474"/>
        <dbReference type="ChEBI" id="CHEBI:57720"/>
        <dbReference type="EC" id="2.4.2.1"/>
    </reaction>
    <physiologicalReaction direction="left-to-right" evidence="1">
        <dbReference type="Rhea" id="RHEA:27647"/>
    </physiologicalReaction>
</comment>
<evidence type="ECO:0000256" key="5">
    <source>
        <dbReference type="ARBA" id="ARBA00022723"/>
    </source>
</evidence>
<keyword evidence="6" id="KW-0378">Hydrolase</keyword>
<dbReference type="Pfam" id="PF02578">
    <property type="entry name" value="Cu-oxidase_4"/>
    <property type="match status" value="1"/>
</dbReference>
<evidence type="ECO:0000256" key="2">
    <source>
        <dbReference type="ARBA" id="ARBA00003215"/>
    </source>
</evidence>
<dbReference type="InterPro" id="IPR003730">
    <property type="entry name" value="Cu_polyphenol_OxRdtase"/>
</dbReference>
<evidence type="ECO:0000313" key="12">
    <source>
        <dbReference type="EMBL" id="KSV59958.1"/>
    </source>
</evidence>
<comment type="catalytic activity">
    <reaction evidence="10">
        <text>S-methyl-5'-thioadenosine + phosphate = 5-(methylsulfanyl)-alpha-D-ribose 1-phosphate + adenine</text>
        <dbReference type="Rhea" id="RHEA:11852"/>
        <dbReference type="ChEBI" id="CHEBI:16708"/>
        <dbReference type="ChEBI" id="CHEBI:17509"/>
        <dbReference type="ChEBI" id="CHEBI:43474"/>
        <dbReference type="ChEBI" id="CHEBI:58533"/>
        <dbReference type="EC" id="2.4.2.28"/>
    </reaction>
    <physiologicalReaction direction="left-to-right" evidence="10">
        <dbReference type="Rhea" id="RHEA:11853"/>
    </physiologicalReaction>
</comment>
<keyword evidence="7" id="KW-0862">Zinc</keyword>
<protein>
    <recommendedName>
        <fullName evidence="11">Purine nucleoside phosphorylase</fullName>
    </recommendedName>
</protein>
<dbReference type="Proteomes" id="UP000054874">
    <property type="component" value="Unassembled WGS sequence"/>
</dbReference>
<comment type="similarity">
    <text evidence="3 11">Belongs to the purine nucleoside phosphorylase YfiH/LACC1 family.</text>
</comment>
<evidence type="ECO:0000256" key="4">
    <source>
        <dbReference type="ARBA" id="ARBA00022679"/>
    </source>
</evidence>
<dbReference type="STRING" id="290052.ASU35_07415"/>
<dbReference type="GO" id="GO:0005507">
    <property type="term" value="F:copper ion binding"/>
    <property type="evidence" value="ECO:0007669"/>
    <property type="project" value="TreeGrafter"/>
</dbReference>
<dbReference type="CDD" id="cd16833">
    <property type="entry name" value="YfiH"/>
    <property type="match status" value="1"/>
</dbReference>
<proteinExistence type="inferred from homology"/>
<dbReference type="InterPro" id="IPR038371">
    <property type="entry name" value="Cu_polyphenol_OxRdtase_sf"/>
</dbReference>
<dbReference type="EMBL" id="LNAM01000068">
    <property type="protein sequence ID" value="KSV59958.1"/>
    <property type="molecule type" value="Genomic_DNA"/>
</dbReference>
<evidence type="ECO:0000256" key="6">
    <source>
        <dbReference type="ARBA" id="ARBA00022801"/>
    </source>
</evidence>
<keyword evidence="4" id="KW-0808">Transferase</keyword>
<comment type="catalytic activity">
    <reaction evidence="9">
        <text>adenosine + phosphate = alpha-D-ribose 1-phosphate + adenine</text>
        <dbReference type="Rhea" id="RHEA:27642"/>
        <dbReference type="ChEBI" id="CHEBI:16335"/>
        <dbReference type="ChEBI" id="CHEBI:16708"/>
        <dbReference type="ChEBI" id="CHEBI:43474"/>
        <dbReference type="ChEBI" id="CHEBI:57720"/>
        <dbReference type="EC" id="2.4.2.1"/>
    </reaction>
    <physiologicalReaction direction="left-to-right" evidence="9">
        <dbReference type="Rhea" id="RHEA:27643"/>
    </physiologicalReaction>
</comment>
<comment type="function">
    <text evidence="2">Purine nucleoside enzyme that catalyzes the phosphorolysis of adenosine and inosine nucleosides, yielding D-ribose 1-phosphate and the respective free bases, adenine and hypoxanthine. Also catalyzes the phosphorolysis of S-methyl-5'-thioadenosine into adenine and S-methyl-5-thio-alpha-D-ribose 1-phosphate. Also has adenosine deaminase activity.</text>
</comment>
<accession>A0A0V8QI85</accession>
<evidence type="ECO:0000256" key="11">
    <source>
        <dbReference type="RuleBase" id="RU361274"/>
    </source>
</evidence>
<evidence type="ECO:0000256" key="10">
    <source>
        <dbReference type="ARBA" id="ARBA00049893"/>
    </source>
</evidence>
<dbReference type="Gene3D" id="3.60.140.10">
    <property type="entry name" value="CNF1/YfiH-like putative cysteine hydrolases"/>
    <property type="match status" value="1"/>
</dbReference>
<organism evidence="12 13">
    <name type="scientific">Acetivibrio ethanolgignens</name>
    <dbReference type="NCBI Taxonomy" id="290052"/>
    <lineage>
        <taxon>Bacteria</taxon>
        <taxon>Bacillati</taxon>
        <taxon>Bacillota</taxon>
        <taxon>Clostridia</taxon>
        <taxon>Eubacteriales</taxon>
        <taxon>Oscillospiraceae</taxon>
        <taxon>Acetivibrio</taxon>
    </lineage>
</organism>
<keyword evidence="5" id="KW-0479">Metal-binding</keyword>
<dbReference type="PANTHER" id="PTHR30616">
    <property type="entry name" value="UNCHARACTERIZED PROTEIN YFIH"/>
    <property type="match status" value="1"/>
</dbReference>
<reference evidence="12 13" key="1">
    <citation type="submission" date="2015-11" db="EMBL/GenBank/DDBJ databases">
        <title>Butyribacter intestini gen. nov., sp. nov., a butyric acid-producing bacterium of the family Lachnospiraceae isolated from the human faeces.</title>
        <authorList>
            <person name="Zou Y."/>
            <person name="Xue W."/>
            <person name="Luo G."/>
            <person name="Lv M."/>
        </authorList>
    </citation>
    <scope>NUCLEOTIDE SEQUENCE [LARGE SCALE GENOMIC DNA]</scope>
    <source>
        <strain evidence="12 13">ACET-33324</strain>
    </source>
</reference>
<evidence type="ECO:0000256" key="7">
    <source>
        <dbReference type="ARBA" id="ARBA00022833"/>
    </source>
</evidence>
<dbReference type="InterPro" id="IPR011324">
    <property type="entry name" value="Cytotoxic_necrot_fac-like_cat"/>
</dbReference>
<dbReference type="PANTHER" id="PTHR30616:SF2">
    <property type="entry name" value="PURINE NUCLEOSIDE PHOSPHORYLASE LACC1"/>
    <property type="match status" value="1"/>
</dbReference>
<dbReference type="OrthoDB" id="4279at2"/>
<gene>
    <name evidence="12" type="ORF">ASU35_07415</name>
</gene>
<evidence type="ECO:0000256" key="9">
    <source>
        <dbReference type="ARBA" id="ARBA00048968"/>
    </source>
</evidence>
<evidence type="ECO:0000256" key="1">
    <source>
        <dbReference type="ARBA" id="ARBA00000553"/>
    </source>
</evidence>
<evidence type="ECO:0000256" key="8">
    <source>
        <dbReference type="ARBA" id="ARBA00047989"/>
    </source>
</evidence>
<evidence type="ECO:0000313" key="13">
    <source>
        <dbReference type="Proteomes" id="UP000054874"/>
    </source>
</evidence>
<dbReference type="GO" id="GO:0017061">
    <property type="term" value="F:S-methyl-5-thioadenosine phosphorylase activity"/>
    <property type="evidence" value="ECO:0007669"/>
    <property type="project" value="UniProtKB-EC"/>
</dbReference>
<evidence type="ECO:0000256" key="3">
    <source>
        <dbReference type="ARBA" id="ARBA00007353"/>
    </source>
</evidence>
<dbReference type="GO" id="GO:0016787">
    <property type="term" value="F:hydrolase activity"/>
    <property type="evidence" value="ECO:0007669"/>
    <property type="project" value="UniProtKB-KW"/>
</dbReference>
<dbReference type="NCBIfam" id="TIGR00726">
    <property type="entry name" value="peptidoglycan editing factor PgeF"/>
    <property type="match status" value="1"/>
</dbReference>
<dbReference type="RefSeq" id="WP_058351850.1">
    <property type="nucleotide sequence ID" value="NZ_CABMMD010000068.1"/>
</dbReference>
<dbReference type="SUPFAM" id="SSF64438">
    <property type="entry name" value="CNF1/YfiH-like putative cysteine hydrolases"/>
    <property type="match status" value="1"/>
</dbReference>
<keyword evidence="13" id="KW-1185">Reference proteome</keyword>
<comment type="catalytic activity">
    <reaction evidence="8">
        <text>adenosine + H2O + H(+) = inosine + NH4(+)</text>
        <dbReference type="Rhea" id="RHEA:24408"/>
        <dbReference type="ChEBI" id="CHEBI:15377"/>
        <dbReference type="ChEBI" id="CHEBI:15378"/>
        <dbReference type="ChEBI" id="CHEBI:16335"/>
        <dbReference type="ChEBI" id="CHEBI:17596"/>
        <dbReference type="ChEBI" id="CHEBI:28938"/>
        <dbReference type="EC" id="3.5.4.4"/>
    </reaction>
    <physiologicalReaction direction="left-to-right" evidence="8">
        <dbReference type="Rhea" id="RHEA:24409"/>
    </physiologicalReaction>
</comment>
<sequence length="265" mass="29100">MIENKITRMVEKDGVPYLVFTPFLGLSFLSHGFSTRLGGVSEGEFSSMNLSYERGDKPEAVDENYRRICQAMGVSDENLVFSQQVHDTRVVRVEKPGRYLKGIDGMVTDTPGLVLTTSYADCVPLFFADPIKKAVGLSHSGWRGTCGEIGKATVNKMQEEFGSVPSDILAVIGPSICGSCYEVSQEVAEKFPSEAIWQKKDSPKDKYQLDLWKANQLVLKGAGLKEENIYLSGVCTCCNSNVLFSHRASGGKRGNLNGFISINIF</sequence>
<dbReference type="AlphaFoldDB" id="A0A0V8QI85"/>
<comment type="caution">
    <text evidence="12">The sequence shown here is derived from an EMBL/GenBank/DDBJ whole genome shotgun (WGS) entry which is preliminary data.</text>
</comment>
<name>A0A0V8QI85_9FIRM</name>